<accession>A0ABM1LCX9</accession>
<name>A0ABM1LCX9_GEKJA</name>
<dbReference type="SMART" id="SM00438">
    <property type="entry name" value="ZnF_NFX"/>
    <property type="match status" value="6"/>
</dbReference>
<dbReference type="Gene3D" id="3.40.50.300">
    <property type="entry name" value="P-loop containing nucleotide triphosphate hydrolases"/>
    <property type="match status" value="1"/>
</dbReference>
<dbReference type="Pfam" id="PF13087">
    <property type="entry name" value="AAA_12"/>
    <property type="match status" value="1"/>
</dbReference>
<keyword evidence="7" id="KW-0391">Immunity</keyword>
<keyword evidence="6" id="KW-0862">Zinc</keyword>
<dbReference type="CDD" id="cd18808">
    <property type="entry name" value="SF1_C_Upf1"/>
    <property type="match status" value="1"/>
</dbReference>
<evidence type="ECO:0000256" key="4">
    <source>
        <dbReference type="ARBA" id="ARBA00022737"/>
    </source>
</evidence>
<dbReference type="PANTHER" id="PTHR10887">
    <property type="entry name" value="DNA2/NAM7 HELICASE FAMILY"/>
    <property type="match status" value="1"/>
</dbReference>
<evidence type="ECO:0000256" key="2">
    <source>
        <dbReference type="ARBA" id="ARBA00022490"/>
    </source>
</evidence>
<feature type="region of interest" description="Disordered" evidence="8">
    <location>
        <begin position="904"/>
        <end position="1059"/>
    </location>
</feature>
<feature type="compositionally biased region" description="Pro residues" evidence="8">
    <location>
        <begin position="983"/>
        <end position="995"/>
    </location>
</feature>
<dbReference type="InterPro" id="IPR045055">
    <property type="entry name" value="DNA2/NAM7-like"/>
</dbReference>
<evidence type="ECO:0000313" key="10">
    <source>
        <dbReference type="Proteomes" id="UP000694871"/>
    </source>
</evidence>
<keyword evidence="3" id="KW-0479">Metal-binding</keyword>
<evidence type="ECO:0000256" key="5">
    <source>
        <dbReference type="ARBA" id="ARBA00022771"/>
    </source>
</evidence>
<gene>
    <name evidence="11" type="primary">LOC107124821</name>
</gene>
<reference evidence="11" key="1">
    <citation type="submission" date="2025-08" db="UniProtKB">
        <authorList>
            <consortium name="RefSeq"/>
        </authorList>
    </citation>
    <scope>IDENTIFICATION</scope>
</reference>
<dbReference type="Proteomes" id="UP000694871">
    <property type="component" value="Unplaced"/>
</dbReference>
<dbReference type="InterPro" id="IPR000967">
    <property type="entry name" value="Znf_NFX1"/>
</dbReference>
<keyword evidence="4" id="KW-0677">Repeat</keyword>
<dbReference type="InterPro" id="IPR047187">
    <property type="entry name" value="SF1_C_Upf1"/>
</dbReference>
<dbReference type="InterPro" id="IPR046439">
    <property type="entry name" value="ZF_RZ_dom"/>
</dbReference>
<keyword evidence="2" id="KW-0963">Cytoplasm</keyword>
<dbReference type="Pfam" id="PF20173">
    <property type="entry name" value="ZnF_RZ-type"/>
    <property type="match status" value="1"/>
</dbReference>
<feature type="compositionally biased region" description="Pro residues" evidence="8">
    <location>
        <begin position="1019"/>
        <end position="1028"/>
    </location>
</feature>
<organism evidence="10 11">
    <name type="scientific">Gekko japonicus</name>
    <name type="common">Schlegel's Japanese gecko</name>
    <dbReference type="NCBI Taxonomy" id="146911"/>
    <lineage>
        <taxon>Eukaryota</taxon>
        <taxon>Metazoa</taxon>
        <taxon>Chordata</taxon>
        <taxon>Craniata</taxon>
        <taxon>Vertebrata</taxon>
        <taxon>Euteleostomi</taxon>
        <taxon>Lepidosauria</taxon>
        <taxon>Squamata</taxon>
        <taxon>Bifurcata</taxon>
        <taxon>Gekkota</taxon>
        <taxon>Gekkonidae</taxon>
        <taxon>Gekkoninae</taxon>
        <taxon>Gekko</taxon>
    </lineage>
</organism>
<evidence type="ECO:0000256" key="8">
    <source>
        <dbReference type="SAM" id="MobiDB-lite"/>
    </source>
</evidence>
<evidence type="ECO:0000256" key="3">
    <source>
        <dbReference type="ARBA" id="ARBA00022723"/>
    </source>
</evidence>
<feature type="compositionally biased region" description="Polar residues" evidence="8">
    <location>
        <begin position="912"/>
        <end position="924"/>
    </location>
</feature>
<proteinExistence type="predicted"/>
<dbReference type="GeneID" id="107124821"/>
<dbReference type="InterPro" id="IPR041679">
    <property type="entry name" value="DNA2/NAM7-like_C"/>
</dbReference>
<dbReference type="PANTHER" id="PTHR10887:SF341">
    <property type="entry name" value="NFX1-TYPE ZINC FINGER-CONTAINING PROTEIN 1"/>
    <property type="match status" value="1"/>
</dbReference>
<dbReference type="RefSeq" id="XP_015283816.1">
    <property type="nucleotide sequence ID" value="XM_015428330.1"/>
</dbReference>
<dbReference type="InterPro" id="IPR027417">
    <property type="entry name" value="P-loop_NTPase"/>
</dbReference>
<feature type="compositionally biased region" description="Gly residues" evidence="8">
    <location>
        <begin position="879"/>
        <end position="889"/>
    </location>
</feature>
<feature type="region of interest" description="Disordered" evidence="8">
    <location>
        <begin position="861"/>
        <end position="889"/>
    </location>
</feature>
<evidence type="ECO:0000259" key="9">
    <source>
        <dbReference type="PROSITE" id="PS51981"/>
    </source>
</evidence>
<protein>
    <submittedName>
        <fullName evidence="11">NFX1-type zinc finger-containing protein 1-like</fullName>
    </submittedName>
</protein>
<dbReference type="SUPFAM" id="SSF52540">
    <property type="entry name" value="P-loop containing nucleoside triphosphate hydrolases"/>
    <property type="match status" value="1"/>
</dbReference>
<sequence length="1059" mass="116086">MSGKAKPLSLPMKSENVQLGLAGLRPKPADYTLEKKYFLGISLFERMINNNLPYVQLLYQHRMQPEISQLLVPLFYKELQDHAAVLDYEKIKGIERSVFFIQHCEGESHSADSESYSNQHEASFLVSLTGYLLKQGYAKSQVTLLSPYHGQVVKIRTLLKEEGMEEVAAHAVDDFQGEENEIVLLSLVRSNSQGKIGFLKDKNRLCVALSRAKRGFYCIGNLGCLSASSGLWKELTHLLKSKDLLGEELTVLCQNHPDTKTTVKCRTDFDKLPDGGCTLECQTRLECGHPCTRHCHPCDREHRTNVCQFPCTKILCEFNHKCPKKCSKECGPCSIKVEKAIPKCGHSQVVPCHVPPEAWVCEEPCQQLRECGHPCKLPCGQDCGAQVCKESVQVTLPCSHTTQTDCFRQKMTLRCYEKCKQTLECGHRCQGSCFECAQGRLHIACRKKCTRVLLCSHVCRGSCCQQCPPCGKACLWRCSHSRCTKPCGEACFPCVQPCTWACRHHKCSQACSDICDRPRCNEPCRKTLKCKHPCVGLCGEPCPPKCRVCHREELTEIFFGNEDEPKARFVLLKDCGHVFEVGGLDRWMDGAPDSGVARSVQQQVCPKCSTPIQRNPRYNSLLKAQQQQHMDAIQEKIQGGKMELLTGKAALLDRLATLPLAGPCFNWEILRKEVEKSPSLQILRSWENTVSFLQSLQRLRAQAEKCSQERRGLLLSSTKAVELWLGTRKGGDAFTAQQLREGRNEIKRISYLANIFVRLRSYQDPPSGLPPEASAAVEEALQLLSPQKPFTDAGEELLQAPLAKIDALLPASGVQLSEAERVSITEAMSFGKGHLYTVGECGRPMQEGQCPECGAAIGGTDHQLNPSNAPADHQILSPRGGGAGGGGRLGDIVELAGPLALPGSAPAASPCQLGSPSPTDNSPGETGLDVSDWLVPPHSPSASPDYPRDTPTSCTRDTPMTTEAGSVPAPPFPTHQPGSPLLSPCPGPAPSPPGGDPTATLQPQTPGRALAEKQEHPPQLTPETPPRSLPKDPTNEEGGAQVKVCTRRRSARLAARSIP</sequence>
<feature type="compositionally biased region" description="Polar residues" evidence="8">
    <location>
        <begin position="950"/>
        <end position="964"/>
    </location>
</feature>
<feature type="domain" description="RZ-type" evidence="9">
    <location>
        <begin position="800"/>
        <end position="882"/>
    </location>
</feature>
<keyword evidence="5" id="KW-0863">Zinc-finger</keyword>
<evidence type="ECO:0000256" key="1">
    <source>
        <dbReference type="ARBA" id="ARBA00004496"/>
    </source>
</evidence>
<evidence type="ECO:0000256" key="6">
    <source>
        <dbReference type="ARBA" id="ARBA00022833"/>
    </source>
</evidence>
<comment type="subcellular location">
    <subcellularLocation>
        <location evidence="1">Cytoplasm</location>
    </subcellularLocation>
</comment>
<evidence type="ECO:0000313" key="11">
    <source>
        <dbReference type="RefSeq" id="XP_015283816.1"/>
    </source>
</evidence>
<dbReference type="PROSITE" id="PS51981">
    <property type="entry name" value="ZF_RZ"/>
    <property type="match status" value="1"/>
</dbReference>
<evidence type="ECO:0000256" key="7">
    <source>
        <dbReference type="ARBA" id="ARBA00022859"/>
    </source>
</evidence>
<keyword evidence="10" id="KW-1185">Reference proteome</keyword>